<organism evidence="3 4">
    <name type="scientific">Rhizomicrobium palustre</name>
    <dbReference type="NCBI Taxonomy" id="189966"/>
    <lineage>
        <taxon>Bacteria</taxon>
        <taxon>Pseudomonadati</taxon>
        <taxon>Pseudomonadota</taxon>
        <taxon>Alphaproteobacteria</taxon>
        <taxon>Micropepsales</taxon>
        <taxon>Micropepsaceae</taxon>
        <taxon>Rhizomicrobium</taxon>
    </lineage>
</organism>
<dbReference type="AlphaFoldDB" id="A0A846MV91"/>
<dbReference type="RefSeq" id="WP_167080059.1">
    <property type="nucleotide sequence ID" value="NZ_BAAADC010000001.1"/>
</dbReference>
<dbReference type="GO" id="GO:0016740">
    <property type="term" value="F:transferase activity"/>
    <property type="evidence" value="ECO:0007669"/>
    <property type="project" value="UniProtKB-KW"/>
</dbReference>
<dbReference type="InterPro" id="IPR001173">
    <property type="entry name" value="Glyco_trans_2-like"/>
</dbReference>
<keyword evidence="4" id="KW-1185">Reference proteome</keyword>
<name>A0A846MV91_9PROT</name>
<dbReference type="CDD" id="cd04179">
    <property type="entry name" value="DPM_DPG-synthase_like"/>
    <property type="match status" value="1"/>
</dbReference>
<proteinExistence type="predicted"/>
<keyword evidence="3" id="KW-0808">Transferase</keyword>
<dbReference type="EMBL" id="JAASRM010000001">
    <property type="protein sequence ID" value="NIK86927.1"/>
    <property type="molecule type" value="Genomic_DNA"/>
</dbReference>
<dbReference type="Pfam" id="PF00535">
    <property type="entry name" value="Glycos_transf_2"/>
    <property type="match status" value="1"/>
</dbReference>
<dbReference type="InterPro" id="IPR050256">
    <property type="entry name" value="Glycosyltransferase_2"/>
</dbReference>
<keyword evidence="1" id="KW-0812">Transmembrane</keyword>
<feature type="domain" description="Glycosyltransferase 2-like" evidence="2">
    <location>
        <begin position="8"/>
        <end position="167"/>
    </location>
</feature>
<keyword evidence="1" id="KW-0472">Membrane</keyword>
<keyword evidence="1" id="KW-1133">Transmembrane helix</keyword>
<evidence type="ECO:0000259" key="2">
    <source>
        <dbReference type="Pfam" id="PF00535"/>
    </source>
</evidence>
<dbReference type="Gene3D" id="3.90.550.10">
    <property type="entry name" value="Spore Coat Polysaccharide Biosynthesis Protein SpsA, Chain A"/>
    <property type="match status" value="1"/>
</dbReference>
<dbReference type="Proteomes" id="UP000570514">
    <property type="component" value="Unassembled WGS sequence"/>
</dbReference>
<evidence type="ECO:0000313" key="3">
    <source>
        <dbReference type="EMBL" id="NIK86927.1"/>
    </source>
</evidence>
<feature type="transmembrane region" description="Helical" evidence="1">
    <location>
        <begin position="266"/>
        <end position="289"/>
    </location>
</feature>
<evidence type="ECO:0000313" key="4">
    <source>
        <dbReference type="Proteomes" id="UP000570514"/>
    </source>
</evidence>
<protein>
    <submittedName>
        <fullName evidence="3">Glycosyltransferase involved in cell wall biosynthesis</fullName>
    </submittedName>
</protein>
<evidence type="ECO:0000256" key="1">
    <source>
        <dbReference type="SAM" id="Phobius"/>
    </source>
</evidence>
<dbReference type="SUPFAM" id="SSF53448">
    <property type="entry name" value="Nucleotide-diphospho-sugar transferases"/>
    <property type="match status" value="1"/>
</dbReference>
<reference evidence="3 4" key="1">
    <citation type="submission" date="2020-03" db="EMBL/GenBank/DDBJ databases">
        <title>Genomic Encyclopedia of Type Strains, Phase IV (KMG-IV): sequencing the most valuable type-strain genomes for metagenomic binning, comparative biology and taxonomic classification.</title>
        <authorList>
            <person name="Goeker M."/>
        </authorList>
    </citation>
    <scope>NUCLEOTIDE SEQUENCE [LARGE SCALE GENOMIC DNA]</scope>
    <source>
        <strain evidence="3 4">DSM 19867</strain>
    </source>
</reference>
<sequence length="343" mass="37706">MKKLIIQIPCLNEAETLPQTLADLPREVDGFDRVEFLVIDDGSTDQTVAVARAQGVDHILSLGHRHGLATAFSEGIMHCLRHGADVIINTDGDNQYQGGCVATLAAPILANQADIVIGARPISDIEHFSLPKKILQNFGSWIVRIISHAEVPDAPSGFRAFSREAAIQLKVFGSYTYTLETIIQSGLRNIRIVSVPIQVNPKTRPSRLIGSTASYILRSTITILRVFAIYAPLRFFMLLAATAFVPAVAIWLRFGMEYLNGGGHGHVQSLILSSVLFGLSGVLALAGIVGDIMSANRRLLEDVRVMLIRRELDSTHTSREDEPELHVVKKWPEHRGDITSARY</sequence>
<comment type="caution">
    <text evidence="3">The sequence shown here is derived from an EMBL/GenBank/DDBJ whole genome shotgun (WGS) entry which is preliminary data.</text>
</comment>
<dbReference type="PANTHER" id="PTHR48090:SF6">
    <property type="entry name" value="SLR5056 PROTEIN"/>
    <property type="match status" value="1"/>
</dbReference>
<gene>
    <name evidence="3" type="ORF">FHS83_000245</name>
</gene>
<dbReference type="PANTHER" id="PTHR48090">
    <property type="entry name" value="UNDECAPRENYL-PHOSPHATE 4-DEOXY-4-FORMAMIDO-L-ARABINOSE TRANSFERASE-RELATED"/>
    <property type="match status" value="1"/>
</dbReference>
<feature type="transmembrane region" description="Helical" evidence="1">
    <location>
        <begin position="235"/>
        <end position="254"/>
    </location>
</feature>
<accession>A0A846MV91</accession>
<dbReference type="InterPro" id="IPR029044">
    <property type="entry name" value="Nucleotide-diphossugar_trans"/>
</dbReference>